<dbReference type="Proteomes" id="UP001595846">
    <property type="component" value="Unassembled WGS sequence"/>
</dbReference>
<evidence type="ECO:0000313" key="3">
    <source>
        <dbReference type="Proteomes" id="UP001595846"/>
    </source>
</evidence>
<dbReference type="EMBL" id="JBHSAQ010000003">
    <property type="protein sequence ID" value="MFC3958380.1"/>
    <property type="molecule type" value="Genomic_DNA"/>
</dbReference>
<feature type="transmembrane region" description="Helical" evidence="1">
    <location>
        <begin position="67"/>
        <end position="84"/>
    </location>
</feature>
<gene>
    <name evidence="2" type="ORF">ACFOUR_08370</name>
</gene>
<dbReference type="RefSeq" id="WP_256531276.1">
    <property type="nucleotide sequence ID" value="NZ_CP101824.1"/>
</dbReference>
<dbReference type="AlphaFoldDB" id="A0ABD5NNC2"/>
<sequence length="148" mass="14999">MHDTTRSRVQFLGSVSITAVGVGMADGLAPSLRTLFALALLAGGAAGISNLAANTSVADLSNAVRRRWIVAFVAFVPYGLATAPDSEAAAALGARLAGSVGLVALEAIAGALVLTAITTTLLYGVARYGLHPSAPTPEERVLDEPLDD</sequence>
<dbReference type="InterPro" id="IPR006311">
    <property type="entry name" value="TAT_signal"/>
</dbReference>
<proteinExistence type="predicted"/>
<reference evidence="2 3" key="1">
    <citation type="journal article" date="2019" name="Int. J. Syst. Evol. Microbiol.">
        <title>The Global Catalogue of Microorganisms (GCM) 10K type strain sequencing project: providing services to taxonomists for standard genome sequencing and annotation.</title>
        <authorList>
            <consortium name="The Broad Institute Genomics Platform"/>
            <consortium name="The Broad Institute Genome Sequencing Center for Infectious Disease"/>
            <person name="Wu L."/>
            <person name="Ma J."/>
        </authorList>
    </citation>
    <scope>NUCLEOTIDE SEQUENCE [LARGE SCALE GENOMIC DNA]</scope>
    <source>
        <strain evidence="2 3">IBRC-M 10256</strain>
    </source>
</reference>
<feature type="transmembrane region" description="Helical" evidence="1">
    <location>
        <begin position="96"/>
        <end position="123"/>
    </location>
</feature>
<comment type="caution">
    <text evidence="2">The sequence shown here is derived from an EMBL/GenBank/DDBJ whole genome shotgun (WGS) entry which is preliminary data.</text>
</comment>
<organism evidence="2 3">
    <name type="scientific">Halovivax cerinus</name>
    <dbReference type="NCBI Taxonomy" id="1487865"/>
    <lineage>
        <taxon>Archaea</taxon>
        <taxon>Methanobacteriati</taxon>
        <taxon>Methanobacteriota</taxon>
        <taxon>Stenosarchaea group</taxon>
        <taxon>Halobacteria</taxon>
        <taxon>Halobacteriales</taxon>
        <taxon>Natrialbaceae</taxon>
        <taxon>Halovivax</taxon>
    </lineage>
</organism>
<accession>A0ABD5NNC2</accession>
<dbReference type="GeneID" id="73903999"/>
<feature type="transmembrane region" description="Helical" evidence="1">
    <location>
        <begin position="35"/>
        <end position="55"/>
    </location>
</feature>
<keyword evidence="3" id="KW-1185">Reference proteome</keyword>
<evidence type="ECO:0000313" key="2">
    <source>
        <dbReference type="EMBL" id="MFC3958380.1"/>
    </source>
</evidence>
<protein>
    <submittedName>
        <fullName evidence="2">Uncharacterized protein</fullName>
    </submittedName>
</protein>
<keyword evidence="1" id="KW-1133">Transmembrane helix</keyword>
<dbReference type="PROSITE" id="PS51318">
    <property type="entry name" value="TAT"/>
    <property type="match status" value="1"/>
</dbReference>
<keyword evidence="1" id="KW-0472">Membrane</keyword>
<name>A0ABD5NNC2_9EURY</name>
<keyword evidence="1" id="KW-0812">Transmembrane</keyword>
<evidence type="ECO:0000256" key="1">
    <source>
        <dbReference type="SAM" id="Phobius"/>
    </source>
</evidence>